<evidence type="ECO:0000313" key="3">
    <source>
        <dbReference type="Proteomes" id="UP001169719"/>
    </source>
</evidence>
<gene>
    <name evidence="2" type="ORF">QWJ08_10440</name>
</gene>
<dbReference type="InterPro" id="IPR022742">
    <property type="entry name" value="Hydrolase_4"/>
</dbReference>
<evidence type="ECO:0000259" key="1">
    <source>
        <dbReference type="Pfam" id="PF12146"/>
    </source>
</evidence>
<dbReference type="RefSeq" id="WP_289961894.1">
    <property type="nucleotide sequence ID" value="NZ_JAUEOZ010000001.1"/>
</dbReference>
<accession>A0ABT7Y198</accession>
<name>A0ABT7Y198_9VIBR</name>
<dbReference type="InterPro" id="IPR051044">
    <property type="entry name" value="MAG_DAG_Lipase"/>
</dbReference>
<proteinExistence type="predicted"/>
<organism evidence="2 3">
    <name type="scientific">Vibrio agarivorans</name>
    <dbReference type="NCBI Taxonomy" id="153622"/>
    <lineage>
        <taxon>Bacteria</taxon>
        <taxon>Pseudomonadati</taxon>
        <taxon>Pseudomonadota</taxon>
        <taxon>Gammaproteobacteria</taxon>
        <taxon>Vibrionales</taxon>
        <taxon>Vibrionaceae</taxon>
        <taxon>Vibrio</taxon>
    </lineage>
</organism>
<dbReference type="EMBL" id="JAUEOZ010000001">
    <property type="protein sequence ID" value="MDN2481810.1"/>
    <property type="molecule type" value="Genomic_DNA"/>
</dbReference>
<dbReference type="SUPFAM" id="SSF53474">
    <property type="entry name" value="alpha/beta-Hydrolases"/>
    <property type="match status" value="1"/>
</dbReference>
<dbReference type="Pfam" id="PF12146">
    <property type="entry name" value="Hydrolase_4"/>
    <property type="match status" value="1"/>
</dbReference>
<evidence type="ECO:0000313" key="2">
    <source>
        <dbReference type="EMBL" id="MDN2481810.1"/>
    </source>
</evidence>
<dbReference type="PANTHER" id="PTHR11614">
    <property type="entry name" value="PHOSPHOLIPASE-RELATED"/>
    <property type="match status" value="1"/>
</dbReference>
<dbReference type="Gene3D" id="3.40.50.1820">
    <property type="entry name" value="alpha/beta hydrolase"/>
    <property type="match status" value="1"/>
</dbReference>
<comment type="caution">
    <text evidence="2">The sequence shown here is derived from an EMBL/GenBank/DDBJ whole genome shotgun (WGS) entry which is preliminary data.</text>
</comment>
<keyword evidence="2" id="KW-0378">Hydrolase</keyword>
<dbReference type="InterPro" id="IPR029058">
    <property type="entry name" value="AB_hydrolase_fold"/>
</dbReference>
<protein>
    <submittedName>
        <fullName evidence="2">Alpha/beta hydrolase</fullName>
    </submittedName>
</protein>
<reference evidence="2" key="1">
    <citation type="submission" date="2024-05" db="EMBL/GenBank/DDBJ databases">
        <title>Genome Sequences of Four Agar- Degrading Marine Bacteria.</title>
        <authorList>
            <person name="Phillips E.K."/>
            <person name="Shaffer J.C."/>
            <person name="Henson M.W."/>
            <person name="Temperton B."/>
            <person name="Thrash C.J."/>
            <person name="Martin M.O."/>
        </authorList>
    </citation>
    <scope>NUCLEOTIDE SEQUENCE</scope>
    <source>
        <strain evidence="2">EKP203</strain>
    </source>
</reference>
<dbReference type="PROSITE" id="PS51257">
    <property type="entry name" value="PROKAR_LIPOPROTEIN"/>
    <property type="match status" value="1"/>
</dbReference>
<sequence length="387" mass="43760">MTRLHQFAFVVCTALILSGCNKETDQPVYQASEALPDYNQSRFAYYQQETRDWLLEHRVFMTKDKERELSLIMPQEFTPTTPNGEAVLLVHGLGDSPFSFKDIGRHLASKGYLVRTILLPGHASKVGDLQLPVIEDWQGAVEHHIALIKKKSDKLWLGGFSTGGNLVTEQALQDDSIQGLLLFAPAYKPTSKAVRFADIAGVFVDWVDIYPEVSHLRYNSLPMNGAAVYYQTSANVREQLKDQQYDKPVFMLLSEGDKVIDTPYVAETFSNVMVNPHSQLVWLGEQAPNESRVTAYTMKLDEQKISNGSHMGMLFSPLNSEYGTQGTMRICNNGQGDELEARCLAGEEVWYSAWGYTEPDKVHARLTYNPYFEESMQIMDKMMQVTQ</sequence>
<feature type="domain" description="Serine aminopeptidase S33" evidence="1">
    <location>
        <begin position="85"/>
        <end position="198"/>
    </location>
</feature>
<keyword evidence="3" id="KW-1185">Reference proteome</keyword>
<dbReference type="GO" id="GO:0016787">
    <property type="term" value="F:hydrolase activity"/>
    <property type="evidence" value="ECO:0007669"/>
    <property type="project" value="UniProtKB-KW"/>
</dbReference>
<dbReference type="Proteomes" id="UP001169719">
    <property type="component" value="Unassembled WGS sequence"/>
</dbReference>